<dbReference type="SMART" id="SM01091">
    <property type="entry name" value="CorC_HlyC"/>
    <property type="match status" value="1"/>
</dbReference>
<keyword evidence="15" id="KW-1185">Reference proteome</keyword>
<evidence type="ECO:0000259" key="12">
    <source>
        <dbReference type="PROSITE" id="PS51371"/>
    </source>
</evidence>
<dbReference type="InterPro" id="IPR005170">
    <property type="entry name" value="Transptr-assoc_dom"/>
</dbReference>
<comment type="subcellular location">
    <subcellularLocation>
        <location evidence="1">Cell membrane</location>
        <topology evidence="1">Multi-pass membrane protein</topology>
    </subcellularLocation>
</comment>
<dbReference type="SUPFAM" id="SSF54631">
    <property type="entry name" value="CBS-domain pair"/>
    <property type="match status" value="1"/>
</dbReference>
<dbReference type="SUPFAM" id="SSF56176">
    <property type="entry name" value="FAD-binding/transporter-associated domain-like"/>
    <property type="match status" value="1"/>
</dbReference>
<evidence type="ECO:0000256" key="8">
    <source>
        <dbReference type="ARBA" id="ARBA00023136"/>
    </source>
</evidence>
<dbReference type="Gene3D" id="3.30.465.10">
    <property type="match status" value="1"/>
</dbReference>
<evidence type="ECO:0000313" key="14">
    <source>
        <dbReference type="EMBL" id="MST54708.1"/>
    </source>
</evidence>
<dbReference type="GO" id="GO:0050660">
    <property type="term" value="F:flavin adenine dinucleotide binding"/>
    <property type="evidence" value="ECO:0007669"/>
    <property type="project" value="InterPro"/>
</dbReference>
<comment type="caution">
    <text evidence="14">The sequence shown here is derived from an EMBL/GenBank/DDBJ whole genome shotgun (WGS) entry which is preliminary data.</text>
</comment>
<keyword evidence="7 9" id="KW-0129">CBS domain</keyword>
<evidence type="ECO:0000256" key="4">
    <source>
        <dbReference type="ARBA" id="ARBA00022692"/>
    </source>
</evidence>
<evidence type="ECO:0000259" key="13">
    <source>
        <dbReference type="PROSITE" id="PS51846"/>
    </source>
</evidence>
<dbReference type="PROSITE" id="PS51846">
    <property type="entry name" value="CNNM"/>
    <property type="match status" value="1"/>
</dbReference>
<evidence type="ECO:0000256" key="6">
    <source>
        <dbReference type="ARBA" id="ARBA00022989"/>
    </source>
</evidence>
<dbReference type="InterPro" id="IPR000644">
    <property type="entry name" value="CBS_dom"/>
</dbReference>
<feature type="domain" description="CBS" evidence="12">
    <location>
        <begin position="272"/>
        <end position="329"/>
    </location>
</feature>
<proteinExistence type="inferred from homology"/>
<feature type="domain" description="CNNM transmembrane" evidence="13">
    <location>
        <begin position="1"/>
        <end position="188"/>
    </location>
</feature>
<dbReference type="PANTHER" id="PTHR22777:SF32">
    <property type="entry name" value="UPF0053 INNER MEMBRANE PROTEIN YFJD"/>
    <property type="match status" value="1"/>
</dbReference>
<dbReference type="CDD" id="cd04590">
    <property type="entry name" value="CBS_pair_CorC_HlyC_assoc"/>
    <property type="match status" value="1"/>
</dbReference>
<keyword evidence="5" id="KW-0677">Repeat</keyword>
<evidence type="ECO:0000256" key="3">
    <source>
        <dbReference type="ARBA" id="ARBA00022475"/>
    </source>
</evidence>
<dbReference type="InterPro" id="IPR044751">
    <property type="entry name" value="Ion_transp-like_CBS"/>
</dbReference>
<feature type="transmembrane region" description="Helical" evidence="11">
    <location>
        <begin position="60"/>
        <end position="79"/>
    </location>
</feature>
<reference evidence="14 15" key="1">
    <citation type="submission" date="2019-08" db="EMBL/GenBank/DDBJ databases">
        <title>In-depth cultivation of the pig gut microbiome towards novel bacterial diversity and tailored functional studies.</title>
        <authorList>
            <person name="Wylensek D."/>
            <person name="Hitch T.C.A."/>
            <person name="Clavel T."/>
        </authorList>
    </citation>
    <scope>NUCLEOTIDE SEQUENCE [LARGE SCALE GENOMIC DNA]</scope>
    <source>
        <strain evidence="14 15">SM-530-WT-4B</strain>
    </source>
</reference>
<keyword evidence="3" id="KW-1003">Cell membrane</keyword>
<dbReference type="GO" id="GO:0005886">
    <property type="term" value="C:plasma membrane"/>
    <property type="evidence" value="ECO:0007669"/>
    <property type="project" value="UniProtKB-SubCell"/>
</dbReference>
<organism evidence="14 15">
    <name type="scientific">Pyramidobacter porci</name>
    <dbReference type="NCBI Taxonomy" id="2605789"/>
    <lineage>
        <taxon>Bacteria</taxon>
        <taxon>Thermotogati</taxon>
        <taxon>Synergistota</taxon>
        <taxon>Synergistia</taxon>
        <taxon>Synergistales</taxon>
        <taxon>Dethiosulfovibrionaceae</taxon>
        <taxon>Pyramidobacter</taxon>
    </lineage>
</organism>
<evidence type="ECO:0000256" key="5">
    <source>
        <dbReference type="ARBA" id="ARBA00022737"/>
    </source>
</evidence>
<dbReference type="PROSITE" id="PS51371">
    <property type="entry name" value="CBS"/>
    <property type="match status" value="2"/>
</dbReference>
<keyword evidence="6 10" id="KW-1133">Transmembrane helix</keyword>
<dbReference type="RefSeq" id="WP_154527826.1">
    <property type="nucleotide sequence ID" value="NZ_VUNH01000001.1"/>
</dbReference>
<dbReference type="EMBL" id="VUNH01000001">
    <property type="protein sequence ID" value="MST54708.1"/>
    <property type="molecule type" value="Genomic_DNA"/>
</dbReference>
<dbReference type="SMART" id="SM00116">
    <property type="entry name" value="CBS"/>
    <property type="match status" value="2"/>
</dbReference>
<name>A0A6L5Y9N3_9BACT</name>
<keyword evidence="8 10" id="KW-0472">Membrane</keyword>
<keyword evidence="4 10" id="KW-0812">Transmembrane</keyword>
<dbReference type="FunFam" id="3.10.580.10:FF:000002">
    <property type="entry name" value="Magnesium/cobalt efflux protein CorC"/>
    <property type="match status" value="1"/>
</dbReference>
<dbReference type="InterPro" id="IPR046342">
    <property type="entry name" value="CBS_dom_sf"/>
</dbReference>
<evidence type="ECO:0000313" key="15">
    <source>
        <dbReference type="Proteomes" id="UP000473699"/>
    </source>
</evidence>
<dbReference type="Pfam" id="PF00571">
    <property type="entry name" value="CBS"/>
    <property type="match status" value="2"/>
</dbReference>
<feature type="transmembrane region" description="Helical" evidence="11">
    <location>
        <begin position="123"/>
        <end position="144"/>
    </location>
</feature>
<feature type="domain" description="CBS" evidence="12">
    <location>
        <begin position="207"/>
        <end position="267"/>
    </location>
</feature>
<sequence>MTSFVVLLLTVVFLVMLSGYLSVGEAAISSVSAAKAQAFGEDNAKLAPLVDWELAERQKVIIAILVAHNLFSVAASSFATVLTTNFWGERGVFWATVIMTILMVLFADFLPKCIGMALGERNFNVILPGLRAVSVVFSPLIWILEKIVAFFSGLFHVDMTLESAVVTRDEIEQLVKNGEESGAIEASERRMIDGVIAFDETRVSEIMVPRVSMDALEVNATIADVASLMQNWEHSRIPVFRETPDDIVGVVYLKDMIPYLRAGKMDTPLSAFMRRALFVPETMKVNDLFGMMRGKHVHFAVVVDEYGGTAGIVTLEDLLEEIVGDIRDEYDEESAPIVQLNENSYRVKCTESLEDLGAVVGYDFDCSDVDSVGGYVLDKFMGFPEKGDIYRDDDWTIRVTDVGEHRVNEVIFTRSAHEVQKERHTKAQEE</sequence>
<dbReference type="Pfam" id="PF03471">
    <property type="entry name" value="CorC_HlyC"/>
    <property type="match status" value="1"/>
</dbReference>
<accession>A0A6L5Y9N3</accession>
<dbReference type="InterPro" id="IPR036318">
    <property type="entry name" value="FAD-bd_PCMH-like_sf"/>
</dbReference>
<evidence type="ECO:0000256" key="7">
    <source>
        <dbReference type="ARBA" id="ARBA00023122"/>
    </source>
</evidence>
<comment type="similarity">
    <text evidence="2">Belongs to the UPF0053 family.</text>
</comment>
<evidence type="ECO:0000256" key="11">
    <source>
        <dbReference type="SAM" id="Phobius"/>
    </source>
</evidence>
<evidence type="ECO:0000256" key="2">
    <source>
        <dbReference type="ARBA" id="ARBA00006337"/>
    </source>
</evidence>
<evidence type="ECO:0000256" key="9">
    <source>
        <dbReference type="PROSITE-ProRule" id="PRU00703"/>
    </source>
</evidence>
<protein>
    <submittedName>
        <fullName evidence="14">HlyC/CorC family transporter</fullName>
    </submittedName>
</protein>
<evidence type="ECO:0000256" key="1">
    <source>
        <dbReference type="ARBA" id="ARBA00004651"/>
    </source>
</evidence>
<gene>
    <name evidence="14" type="ORF">FYJ74_01385</name>
</gene>
<feature type="transmembrane region" description="Helical" evidence="11">
    <location>
        <begin position="91"/>
        <end position="111"/>
    </location>
</feature>
<dbReference type="AlphaFoldDB" id="A0A6L5Y9N3"/>
<dbReference type="Pfam" id="PF01595">
    <property type="entry name" value="CNNM"/>
    <property type="match status" value="1"/>
</dbReference>
<evidence type="ECO:0000256" key="10">
    <source>
        <dbReference type="PROSITE-ProRule" id="PRU01193"/>
    </source>
</evidence>
<dbReference type="InterPro" id="IPR016169">
    <property type="entry name" value="FAD-bd_PCMH_sub2"/>
</dbReference>
<dbReference type="PANTHER" id="PTHR22777">
    <property type="entry name" value="HEMOLYSIN-RELATED"/>
    <property type="match status" value="1"/>
</dbReference>
<dbReference type="Proteomes" id="UP000473699">
    <property type="component" value="Unassembled WGS sequence"/>
</dbReference>
<dbReference type="Gene3D" id="3.10.580.10">
    <property type="entry name" value="CBS-domain"/>
    <property type="match status" value="1"/>
</dbReference>
<dbReference type="InterPro" id="IPR002550">
    <property type="entry name" value="CNNM"/>
</dbReference>